<protein>
    <submittedName>
        <fullName evidence="2">Uncharacterized protein</fullName>
    </submittedName>
</protein>
<dbReference type="RefSeq" id="XP_029238295.1">
    <property type="nucleotide sequence ID" value="XM_029381814.1"/>
</dbReference>
<dbReference type="AlphaFoldDB" id="A0A422NH31"/>
<keyword evidence="1" id="KW-1133">Transmembrane helix</keyword>
<comment type="caution">
    <text evidence="2">The sequence shown here is derived from an EMBL/GenBank/DDBJ whole genome shotgun (WGS) entry which is preliminary data.</text>
</comment>
<evidence type="ECO:0000256" key="1">
    <source>
        <dbReference type="SAM" id="Phobius"/>
    </source>
</evidence>
<dbReference type="Proteomes" id="UP000283634">
    <property type="component" value="Unassembled WGS sequence"/>
</dbReference>
<gene>
    <name evidence="2" type="ORF">TraAM80_04908</name>
</gene>
<evidence type="ECO:0000313" key="2">
    <source>
        <dbReference type="EMBL" id="RNF04783.1"/>
    </source>
</evidence>
<name>A0A422NH31_TRYRA</name>
<evidence type="ECO:0000313" key="3">
    <source>
        <dbReference type="Proteomes" id="UP000283634"/>
    </source>
</evidence>
<dbReference type="GeneID" id="40328841"/>
<keyword evidence="1" id="KW-0472">Membrane</keyword>
<keyword evidence="3" id="KW-1185">Reference proteome</keyword>
<reference evidence="2 3" key="1">
    <citation type="journal article" date="2018" name="BMC Genomics">
        <title>Genomic comparison of Trypanosoma conorhini and Trypanosoma rangeli to Trypanosoma cruzi strains of high and low virulence.</title>
        <authorList>
            <person name="Bradwell K.R."/>
            <person name="Koparde V.N."/>
            <person name="Matveyev A.V."/>
            <person name="Serrano M.G."/>
            <person name="Alves J.M."/>
            <person name="Parikh H."/>
            <person name="Huang B."/>
            <person name="Lee V."/>
            <person name="Espinosa-Alvarez O."/>
            <person name="Ortiz P.A."/>
            <person name="Costa-Martins A.G."/>
            <person name="Teixeira M.M."/>
            <person name="Buck G.A."/>
        </authorList>
    </citation>
    <scope>NUCLEOTIDE SEQUENCE [LARGE SCALE GENOMIC DNA]</scope>
    <source>
        <strain evidence="2 3">AM80</strain>
    </source>
</reference>
<accession>A0A422NH31</accession>
<sequence length="100" mass="11476">MSAACVKGRQLVMLIFFLRFQYRVTFIELYIYMFTGKVRAWLGFATHHAFLSLCVALLRECKSRCRALIYAEGALLRNRLASSVFSIVFQGDKLMALIVT</sequence>
<dbReference type="EMBL" id="MKGL01000153">
    <property type="protein sequence ID" value="RNF04783.1"/>
    <property type="molecule type" value="Genomic_DNA"/>
</dbReference>
<feature type="transmembrane region" description="Helical" evidence="1">
    <location>
        <begin position="12"/>
        <end position="34"/>
    </location>
</feature>
<keyword evidence="1" id="KW-0812">Transmembrane</keyword>
<organism evidence="2 3">
    <name type="scientific">Trypanosoma rangeli</name>
    <dbReference type="NCBI Taxonomy" id="5698"/>
    <lineage>
        <taxon>Eukaryota</taxon>
        <taxon>Discoba</taxon>
        <taxon>Euglenozoa</taxon>
        <taxon>Kinetoplastea</taxon>
        <taxon>Metakinetoplastina</taxon>
        <taxon>Trypanosomatida</taxon>
        <taxon>Trypanosomatidae</taxon>
        <taxon>Trypanosoma</taxon>
        <taxon>Herpetosoma</taxon>
    </lineage>
</organism>
<feature type="transmembrane region" description="Helical" evidence="1">
    <location>
        <begin position="40"/>
        <end position="58"/>
    </location>
</feature>
<proteinExistence type="predicted"/>